<dbReference type="InterPro" id="IPR050194">
    <property type="entry name" value="Glycosyltransferase_grp1"/>
</dbReference>
<keyword evidence="2" id="KW-0808">Transferase</keyword>
<dbReference type="PANTHER" id="PTHR45947:SF3">
    <property type="entry name" value="SULFOQUINOVOSYL TRANSFERASE SQD2"/>
    <property type="match status" value="1"/>
</dbReference>
<dbReference type="PANTHER" id="PTHR45947">
    <property type="entry name" value="SULFOQUINOVOSYL TRANSFERASE SQD2"/>
    <property type="match status" value="1"/>
</dbReference>
<dbReference type="Proteomes" id="UP001294412">
    <property type="component" value="Unassembled WGS sequence"/>
</dbReference>
<organism evidence="2 3">
    <name type="scientific">Fulvimarina uroteuthidis</name>
    <dbReference type="NCBI Taxonomy" id="3098149"/>
    <lineage>
        <taxon>Bacteria</taxon>
        <taxon>Pseudomonadati</taxon>
        <taxon>Pseudomonadota</taxon>
        <taxon>Alphaproteobacteria</taxon>
        <taxon>Hyphomicrobiales</taxon>
        <taxon>Aurantimonadaceae</taxon>
        <taxon>Fulvimarina</taxon>
    </lineage>
</organism>
<dbReference type="Pfam" id="PF13439">
    <property type="entry name" value="Glyco_transf_4"/>
    <property type="match status" value="1"/>
</dbReference>
<keyword evidence="3" id="KW-1185">Reference proteome</keyword>
<evidence type="ECO:0000313" key="3">
    <source>
        <dbReference type="Proteomes" id="UP001294412"/>
    </source>
</evidence>
<dbReference type="InterPro" id="IPR028098">
    <property type="entry name" value="Glyco_trans_4-like_N"/>
</dbReference>
<sequence length="356" mass="39440">MMGRFLFATDAWEPQVNGVVRTLSHLMAELVRSGHATDVLSPKDFRTFPCPTYPDIRLSLATTAAAEQRIDRFEPTNVHIATEGPIGSAMRRACLKRGLPFTTSFHTRFPEYLRARAPVPERWSYAWLRRFHGAGDACLVPTETMREQLEARGFRNLVTWTRGVDHSVFRPRRTLPLDLPRPIYLTVSRLAPEKNIEAFLDLDLEGSKLVVGEGPIMADLMRRYPHAHFAGLQTGEALARYYASADVFVFPSKTDTFGIVLLEAIACGTPFASYSEPGPIDVLGSSRAGIASGDLGEACRRALTLSRTDAVARARDFTWQRCADIFLDATAGSGSGRAGERARLRRFDPHAEALSA</sequence>
<feature type="domain" description="Glycosyltransferase subfamily 4-like N-terminal" evidence="1">
    <location>
        <begin position="16"/>
        <end position="167"/>
    </location>
</feature>
<evidence type="ECO:0000313" key="2">
    <source>
        <dbReference type="EMBL" id="MDY8109942.1"/>
    </source>
</evidence>
<dbReference type="Gene3D" id="3.40.50.2000">
    <property type="entry name" value="Glycogen Phosphorylase B"/>
    <property type="match status" value="2"/>
</dbReference>
<protein>
    <submittedName>
        <fullName evidence="2">Glycosyltransferase family 1 protein</fullName>
        <ecNumber evidence="2">2.4.-.-</ecNumber>
    </submittedName>
</protein>
<dbReference type="CDD" id="cd03814">
    <property type="entry name" value="GT4-like"/>
    <property type="match status" value="1"/>
</dbReference>
<dbReference type="GO" id="GO:0016757">
    <property type="term" value="F:glycosyltransferase activity"/>
    <property type="evidence" value="ECO:0007669"/>
    <property type="project" value="UniProtKB-KW"/>
</dbReference>
<name>A0ABU5I3L3_9HYPH</name>
<comment type="caution">
    <text evidence="2">The sequence shown here is derived from an EMBL/GenBank/DDBJ whole genome shotgun (WGS) entry which is preliminary data.</text>
</comment>
<evidence type="ECO:0000259" key="1">
    <source>
        <dbReference type="Pfam" id="PF13439"/>
    </source>
</evidence>
<dbReference type="SUPFAM" id="SSF53756">
    <property type="entry name" value="UDP-Glycosyltransferase/glycogen phosphorylase"/>
    <property type="match status" value="1"/>
</dbReference>
<dbReference type="Pfam" id="PF13692">
    <property type="entry name" value="Glyco_trans_1_4"/>
    <property type="match status" value="1"/>
</dbReference>
<gene>
    <name evidence="2" type="ORF">U0C82_12415</name>
</gene>
<keyword evidence="2" id="KW-0328">Glycosyltransferase</keyword>
<reference evidence="2 3" key="1">
    <citation type="submission" date="2023-12" db="EMBL/GenBank/DDBJ databases">
        <title>Description of Novel Strain Fulvimarina sp. 2208YS6-2-32 isolated from Uroteuthis (Photololigo) edulis.</title>
        <authorList>
            <person name="Park J.-S."/>
        </authorList>
    </citation>
    <scope>NUCLEOTIDE SEQUENCE [LARGE SCALE GENOMIC DNA]</scope>
    <source>
        <strain evidence="2 3">2208YS6-2-32</strain>
    </source>
</reference>
<proteinExistence type="predicted"/>
<dbReference type="EC" id="2.4.-.-" evidence="2"/>
<dbReference type="EMBL" id="JAXLPB010000004">
    <property type="protein sequence ID" value="MDY8109942.1"/>
    <property type="molecule type" value="Genomic_DNA"/>
</dbReference>
<accession>A0ABU5I3L3</accession>